<reference evidence="1 2" key="1">
    <citation type="journal article" date="2016" name="Front. Microbiol.">
        <title>Microevolution Analysis of Bacillus coahuilensis Unveils Differences in Phosphorus Acquisition Strategies and Their Regulation.</title>
        <authorList>
            <person name="Gomez-Lunar Z."/>
            <person name="Hernandez-Gonzalez I."/>
            <person name="Rodriguez-Torres M.D."/>
            <person name="Souza V."/>
            <person name="Olmedo-Alvarez G."/>
        </authorList>
    </citation>
    <scope>NUCLEOTIDE SEQUENCE [LARGE SCALE GENOMIC DNA]</scope>
    <source>
        <strain evidence="2">p1.1.43</strain>
    </source>
</reference>
<evidence type="ECO:0000313" key="2">
    <source>
        <dbReference type="Proteomes" id="UP000074108"/>
    </source>
</evidence>
<dbReference type="EMBL" id="LDYG01000025">
    <property type="protein sequence ID" value="KUP06913.1"/>
    <property type="molecule type" value="Genomic_DNA"/>
</dbReference>
<organism evidence="1 2">
    <name type="scientific">Bacillus coahuilensis p1.1.43</name>
    <dbReference type="NCBI Taxonomy" id="1150625"/>
    <lineage>
        <taxon>Bacteria</taxon>
        <taxon>Bacillati</taxon>
        <taxon>Bacillota</taxon>
        <taxon>Bacilli</taxon>
        <taxon>Bacillales</taxon>
        <taxon>Bacillaceae</taxon>
        <taxon>Bacillus</taxon>
    </lineage>
</organism>
<evidence type="ECO:0000313" key="1">
    <source>
        <dbReference type="EMBL" id="KUP06913.1"/>
    </source>
</evidence>
<dbReference type="AlphaFoldDB" id="A0A147K976"/>
<proteinExistence type="predicted"/>
<comment type="caution">
    <text evidence="1">The sequence shown here is derived from an EMBL/GenBank/DDBJ whole genome shotgun (WGS) entry which is preliminary data.</text>
</comment>
<dbReference type="STRING" id="1150625.Q75_06790"/>
<dbReference type="Proteomes" id="UP000074108">
    <property type="component" value="Unassembled WGS sequence"/>
</dbReference>
<dbReference type="PATRIC" id="fig|1150625.3.peg.1423"/>
<name>A0A147K976_9BACI</name>
<sequence>MKEKKAREMFEEGCHYFSRIKVQLNIEHEKNNRVKLILPQPLQNGQRELGFIANETKELVPRKKTGIIVHLNKDSLKALNMEKELKK</sequence>
<accession>A0A147K976</accession>
<protein>
    <submittedName>
        <fullName evidence="1">Uncharacterized protein</fullName>
    </submittedName>
</protein>
<gene>
    <name evidence="1" type="ORF">Q75_06790</name>
</gene>
<dbReference type="RefSeq" id="WP_059350842.1">
    <property type="nucleotide sequence ID" value="NZ_LDYG01000025.1"/>
</dbReference>
<keyword evidence="2" id="KW-1185">Reference proteome</keyword>